<proteinExistence type="predicted"/>
<feature type="domain" description="DinB-like" evidence="1">
    <location>
        <begin position="8"/>
        <end position="145"/>
    </location>
</feature>
<evidence type="ECO:0000259" key="1">
    <source>
        <dbReference type="Pfam" id="PF12867"/>
    </source>
</evidence>
<dbReference type="Pfam" id="PF12867">
    <property type="entry name" value="DinB_2"/>
    <property type="match status" value="1"/>
</dbReference>
<gene>
    <name evidence="2" type="ORF">ACHKAR_05270</name>
</gene>
<name>A0ABW7N817_9BACT</name>
<reference evidence="2 3" key="1">
    <citation type="journal article" date="2013" name="Int. J. Syst. Evol. Microbiol.">
        <title>Marinoscillum luteum sp. nov., isolated from marine sediment.</title>
        <authorList>
            <person name="Cha I.T."/>
            <person name="Park S.J."/>
            <person name="Kim S.J."/>
            <person name="Kim J.G."/>
            <person name="Jung M.Y."/>
            <person name="Shin K.S."/>
            <person name="Kwon K.K."/>
            <person name="Yang S.H."/>
            <person name="Seo Y.S."/>
            <person name="Rhee S.K."/>
        </authorList>
    </citation>
    <scope>NUCLEOTIDE SEQUENCE [LARGE SCALE GENOMIC DNA]</scope>
    <source>
        <strain evidence="2 3">KCTC 23939</strain>
    </source>
</reference>
<dbReference type="SUPFAM" id="SSF109854">
    <property type="entry name" value="DinB/YfiT-like putative metalloenzymes"/>
    <property type="match status" value="1"/>
</dbReference>
<organism evidence="2 3">
    <name type="scientific">Marinoscillum luteum</name>
    <dbReference type="NCBI Taxonomy" id="861051"/>
    <lineage>
        <taxon>Bacteria</taxon>
        <taxon>Pseudomonadati</taxon>
        <taxon>Bacteroidota</taxon>
        <taxon>Cytophagia</taxon>
        <taxon>Cytophagales</taxon>
        <taxon>Reichenbachiellaceae</taxon>
        <taxon>Marinoscillum</taxon>
    </lineage>
</organism>
<keyword evidence="3" id="KW-1185">Reference proteome</keyword>
<dbReference type="EMBL" id="JBIPKE010000013">
    <property type="protein sequence ID" value="MFH6982834.1"/>
    <property type="molecule type" value="Genomic_DNA"/>
</dbReference>
<evidence type="ECO:0000313" key="3">
    <source>
        <dbReference type="Proteomes" id="UP001610063"/>
    </source>
</evidence>
<dbReference type="Gene3D" id="1.20.120.450">
    <property type="entry name" value="dinb family like domain"/>
    <property type="match status" value="1"/>
</dbReference>
<accession>A0ABW7N817</accession>
<evidence type="ECO:0000313" key="2">
    <source>
        <dbReference type="EMBL" id="MFH6982834.1"/>
    </source>
</evidence>
<dbReference type="RefSeq" id="WP_395416470.1">
    <property type="nucleotide sequence ID" value="NZ_JBIPKE010000013.1"/>
</dbReference>
<dbReference type="Proteomes" id="UP001610063">
    <property type="component" value="Unassembled WGS sequence"/>
</dbReference>
<comment type="caution">
    <text evidence="2">The sequence shown here is derived from an EMBL/GenBank/DDBJ whole genome shotgun (WGS) entry which is preliminary data.</text>
</comment>
<sequence length="149" mass="17569">MNDSIQKLERLLVQTEAYLTSCSEEVLSQKPAPNKWSKREILGHLIDSAINNLQRFTEIQYAEKPYVIRNYRQDDLVRANDYQHADLQELLVLWKSLNRRIGIIIAAQTDATLSYEIRFADNSASDLRFLMTDYVEHMEHHILQIRRVH</sequence>
<dbReference type="InterPro" id="IPR034660">
    <property type="entry name" value="DinB/YfiT-like"/>
</dbReference>
<protein>
    <submittedName>
        <fullName evidence="2">DinB family protein</fullName>
    </submittedName>
</protein>
<dbReference type="InterPro" id="IPR024775">
    <property type="entry name" value="DinB-like"/>
</dbReference>